<evidence type="ECO:0000313" key="18">
    <source>
        <dbReference type="Proteomes" id="UP000623129"/>
    </source>
</evidence>
<organism evidence="17 18">
    <name type="scientific">Carex littledalei</name>
    <dbReference type="NCBI Taxonomy" id="544730"/>
    <lineage>
        <taxon>Eukaryota</taxon>
        <taxon>Viridiplantae</taxon>
        <taxon>Streptophyta</taxon>
        <taxon>Embryophyta</taxon>
        <taxon>Tracheophyta</taxon>
        <taxon>Spermatophyta</taxon>
        <taxon>Magnoliopsida</taxon>
        <taxon>Liliopsida</taxon>
        <taxon>Poales</taxon>
        <taxon>Cyperaceae</taxon>
        <taxon>Cyperoideae</taxon>
        <taxon>Cariceae</taxon>
        <taxon>Carex</taxon>
        <taxon>Carex subgen. Euthyceras</taxon>
    </lineage>
</organism>
<keyword evidence="9 13" id="KW-0677">Repeat</keyword>
<proteinExistence type="inferred from homology"/>
<dbReference type="InterPro" id="IPR034285">
    <property type="entry name" value="CuRO_2_LCC"/>
</dbReference>
<dbReference type="PANTHER" id="PTHR11709">
    <property type="entry name" value="MULTI-COPPER OXIDASE"/>
    <property type="match status" value="1"/>
</dbReference>
<dbReference type="PROSITE" id="PS00080">
    <property type="entry name" value="MULTICOPPER_OXIDASE2"/>
    <property type="match status" value="1"/>
</dbReference>
<evidence type="ECO:0000259" key="16">
    <source>
        <dbReference type="Pfam" id="PF07732"/>
    </source>
</evidence>
<name>A0A833VHD0_9POAL</name>
<evidence type="ECO:0000256" key="1">
    <source>
        <dbReference type="ARBA" id="ARBA00000349"/>
    </source>
</evidence>
<dbReference type="InterPro" id="IPR017761">
    <property type="entry name" value="Laccase"/>
</dbReference>
<evidence type="ECO:0000256" key="4">
    <source>
        <dbReference type="ARBA" id="ARBA00010609"/>
    </source>
</evidence>
<reference evidence="17" key="1">
    <citation type="submission" date="2020-01" db="EMBL/GenBank/DDBJ databases">
        <title>Genome sequence of Kobresia littledalei, the first chromosome-level genome in the family Cyperaceae.</title>
        <authorList>
            <person name="Qu G."/>
        </authorList>
    </citation>
    <scope>NUCLEOTIDE SEQUENCE</scope>
    <source>
        <strain evidence="17">C.B.Clarke</strain>
        <tissue evidence="17">Leaf</tissue>
    </source>
</reference>
<dbReference type="Gene3D" id="2.60.40.420">
    <property type="entry name" value="Cupredoxins - blue copper proteins"/>
    <property type="match status" value="3"/>
</dbReference>
<evidence type="ECO:0000259" key="15">
    <source>
        <dbReference type="Pfam" id="PF07731"/>
    </source>
</evidence>
<dbReference type="InterPro" id="IPR045087">
    <property type="entry name" value="Cu-oxidase_fam"/>
</dbReference>
<dbReference type="NCBIfam" id="TIGR03389">
    <property type="entry name" value="laccase"/>
    <property type="match status" value="1"/>
</dbReference>
<comment type="similarity">
    <text evidence="4 13">Belongs to the multicopper oxidase family.</text>
</comment>
<evidence type="ECO:0000259" key="14">
    <source>
        <dbReference type="Pfam" id="PF00394"/>
    </source>
</evidence>
<keyword evidence="10 13" id="KW-0560">Oxidoreductase</keyword>
<accession>A0A833VHD0</accession>
<dbReference type="InterPro" id="IPR034288">
    <property type="entry name" value="CuRO_1_LCC"/>
</dbReference>
<dbReference type="SUPFAM" id="SSF49503">
    <property type="entry name" value="Cupredoxins"/>
    <property type="match status" value="3"/>
</dbReference>
<evidence type="ECO:0000256" key="2">
    <source>
        <dbReference type="ARBA" id="ARBA00002075"/>
    </source>
</evidence>
<gene>
    <name evidence="17" type="ORF">FCM35_KLT12967</name>
</gene>
<dbReference type="InterPro" id="IPR011706">
    <property type="entry name" value="Cu-oxidase_C"/>
</dbReference>
<dbReference type="Pfam" id="PF07732">
    <property type="entry name" value="Cu-oxidase_3"/>
    <property type="match status" value="1"/>
</dbReference>
<dbReference type="EC" id="1.10.3.2" evidence="5 13"/>
<dbReference type="InterPro" id="IPR033138">
    <property type="entry name" value="Cu_oxidase_CS"/>
</dbReference>
<keyword evidence="6 13" id="KW-0052">Apoplast</keyword>
<dbReference type="Pfam" id="PF00394">
    <property type="entry name" value="Cu-oxidase"/>
    <property type="match status" value="1"/>
</dbReference>
<keyword evidence="8 13" id="KW-0479">Metal-binding</keyword>
<comment type="catalytic activity">
    <reaction evidence="1 13">
        <text>4 hydroquinone + O2 = 4 benzosemiquinone + 2 H2O</text>
        <dbReference type="Rhea" id="RHEA:11276"/>
        <dbReference type="ChEBI" id="CHEBI:15377"/>
        <dbReference type="ChEBI" id="CHEBI:15379"/>
        <dbReference type="ChEBI" id="CHEBI:17594"/>
        <dbReference type="ChEBI" id="CHEBI:17977"/>
        <dbReference type="EC" id="1.10.3.2"/>
    </reaction>
</comment>
<dbReference type="GO" id="GO:0048046">
    <property type="term" value="C:apoplast"/>
    <property type="evidence" value="ECO:0007669"/>
    <property type="project" value="UniProtKB-SubCell"/>
</dbReference>
<keyword evidence="18" id="KW-1185">Reference proteome</keyword>
<comment type="subcellular location">
    <subcellularLocation>
        <location evidence="3 13">Secreted</location>
        <location evidence="3 13">Extracellular space</location>
        <location evidence="3 13">Apoplast</location>
    </subcellularLocation>
</comment>
<dbReference type="InterPro" id="IPR008972">
    <property type="entry name" value="Cupredoxin"/>
</dbReference>
<dbReference type="EMBL" id="SWLB01000024">
    <property type="protein sequence ID" value="KAF3322978.1"/>
    <property type="molecule type" value="Genomic_DNA"/>
</dbReference>
<dbReference type="CDD" id="cd13897">
    <property type="entry name" value="CuRO_3_LCC_plant"/>
    <property type="match status" value="1"/>
</dbReference>
<feature type="domain" description="Plastocyanin-like" evidence="15">
    <location>
        <begin position="418"/>
        <end position="551"/>
    </location>
</feature>
<evidence type="ECO:0000256" key="9">
    <source>
        <dbReference type="ARBA" id="ARBA00022737"/>
    </source>
</evidence>
<evidence type="ECO:0000256" key="5">
    <source>
        <dbReference type="ARBA" id="ARBA00012297"/>
    </source>
</evidence>
<evidence type="ECO:0000256" key="7">
    <source>
        <dbReference type="ARBA" id="ARBA00022525"/>
    </source>
</evidence>
<evidence type="ECO:0000256" key="8">
    <source>
        <dbReference type="ARBA" id="ARBA00022723"/>
    </source>
</evidence>
<comment type="function">
    <text evidence="2 13">Lignin degradation and detoxification of lignin-derived products.</text>
</comment>
<dbReference type="AlphaFoldDB" id="A0A833VHD0"/>
<evidence type="ECO:0000313" key="17">
    <source>
        <dbReference type="EMBL" id="KAF3322978.1"/>
    </source>
</evidence>
<dbReference type="InterPro" id="IPR001117">
    <property type="entry name" value="Cu-oxidase_2nd"/>
</dbReference>
<evidence type="ECO:0000256" key="13">
    <source>
        <dbReference type="RuleBase" id="RU361119"/>
    </source>
</evidence>
<feature type="domain" description="Plastocyanin-like" evidence="14">
    <location>
        <begin position="159"/>
        <end position="311"/>
    </location>
</feature>
<dbReference type="CDD" id="cd13849">
    <property type="entry name" value="CuRO_1_LCC_plant"/>
    <property type="match status" value="1"/>
</dbReference>
<comment type="cofactor">
    <cofactor evidence="13">
        <name>Cu cation</name>
        <dbReference type="ChEBI" id="CHEBI:23378"/>
    </cofactor>
    <text evidence="13">Binds 4 Cu cations per monomer.</text>
</comment>
<evidence type="ECO:0000256" key="3">
    <source>
        <dbReference type="ARBA" id="ARBA00004271"/>
    </source>
</evidence>
<dbReference type="GO" id="GO:0005507">
    <property type="term" value="F:copper ion binding"/>
    <property type="evidence" value="ECO:0007669"/>
    <property type="project" value="InterPro"/>
</dbReference>
<dbReference type="InterPro" id="IPR034289">
    <property type="entry name" value="CuRO_3_LCC"/>
</dbReference>
<comment type="caution">
    <text evidence="17">The sequence shown here is derived from an EMBL/GenBank/DDBJ whole genome shotgun (WGS) entry which is preliminary data.</text>
</comment>
<dbReference type="PANTHER" id="PTHR11709:SF262">
    <property type="entry name" value="LACCASE-14"/>
    <property type="match status" value="1"/>
</dbReference>
<evidence type="ECO:0000256" key="11">
    <source>
        <dbReference type="ARBA" id="ARBA00023008"/>
    </source>
</evidence>
<dbReference type="InterPro" id="IPR002355">
    <property type="entry name" value="Cu_oxidase_Cu_BS"/>
</dbReference>
<dbReference type="PROSITE" id="PS00079">
    <property type="entry name" value="MULTICOPPER_OXIDASE1"/>
    <property type="match status" value="1"/>
</dbReference>
<keyword evidence="12 13" id="KW-0439">Lignin degradation</keyword>
<dbReference type="InterPro" id="IPR011707">
    <property type="entry name" value="Cu-oxidase-like_N"/>
</dbReference>
<evidence type="ECO:0000256" key="12">
    <source>
        <dbReference type="ARBA" id="ARBA00023185"/>
    </source>
</evidence>
<keyword evidence="11 13" id="KW-0186">Copper</keyword>
<feature type="domain" description="Plastocyanin-like" evidence="16">
    <location>
        <begin position="35"/>
        <end position="146"/>
    </location>
</feature>
<dbReference type="OrthoDB" id="2121828at2759"/>
<sequence>MKYTFLFLVLFFFIFHGLFLGLVQSISRNYTFIVEDVPYTRLCHTKNIMTVNGQFPGPTLYAYKGDTIQVTVYNRARNNMTIHWHGVKQPRNPWSDGPEYITQCPIMPGDEFTYTLILSIEEGTLWWHAHNDFLRATVYGAIVIYPVPGTTYPYPTPDEEHVVILGEWWNEDVIEVLERALDTGGGFENSDAYTINGQPGDLYNCSSNDTYKIQVEYGRTYLLRMINADMSVGLFLSVANHNLTLVGSDGIYTEPLTSDYIVIYPGETMDFLLEANQSPENRYYMAARPFEPLDINLIDNRTTTAIIEYINSFENQSSTSPIFPLLPNYNDTNASTNFTFSIRGLLDGGHPIEVPTEIDRRILMTLSLNELPCEQQVCEGPNGTRLATSTNNISFEDPSISILEAYWKRIGGVYGTQFPDNPPVFFDFTAENQTESPFTRRGTEVKVLNYDERVEVVYQGTSLLGGEAHPMHIHGYSFYVIGWGLGNFNATRDPLRYNLMNPPLKNTIGVPRNGWVAIRFAAHNPGVWFLHCHLERHMIWGMDTVFLVKNGPSPSTSLLPPPQYMPPCVAPLRGVF</sequence>
<protein>
    <recommendedName>
        <fullName evidence="5 13">Laccase</fullName>
        <ecNumber evidence="5 13">1.10.3.2</ecNumber>
    </recommendedName>
    <alternativeName>
        <fullName evidence="13">Benzenediol:oxygen oxidoreductase</fullName>
    </alternativeName>
    <alternativeName>
        <fullName evidence="13">Diphenol oxidase</fullName>
    </alternativeName>
    <alternativeName>
        <fullName evidence="13">Urishiol oxidase</fullName>
    </alternativeName>
</protein>
<dbReference type="Proteomes" id="UP000623129">
    <property type="component" value="Unassembled WGS sequence"/>
</dbReference>
<dbReference type="GO" id="GO:0046274">
    <property type="term" value="P:lignin catabolic process"/>
    <property type="evidence" value="ECO:0007669"/>
    <property type="project" value="UniProtKB-KW"/>
</dbReference>
<dbReference type="GO" id="GO:0052716">
    <property type="term" value="F:hydroquinone:oxygen oxidoreductase activity"/>
    <property type="evidence" value="ECO:0007669"/>
    <property type="project" value="UniProtKB-EC"/>
</dbReference>
<evidence type="ECO:0000256" key="10">
    <source>
        <dbReference type="ARBA" id="ARBA00023002"/>
    </source>
</evidence>
<keyword evidence="7 13" id="KW-0964">Secreted</keyword>
<evidence type="ECO:0000256" key="6">
    <source>
        <dbReference type="ARBA" id="ARBA00022523"/>
    </source>
</evidence>
<dbReference type="CDD" id="cd13875">
    <property type="entry name" value="CuRO_2_LCC_plant"/>
    <property type="match status" value="1"/>
</dbReference>
<dbReference type="Pfam" id="PF07731">
    <property type="entry name" value="Cu-oxidase_2"/>
    <property type="match status" value="1"/>
</dbReference>